<feature type="compositionally biased region" description="Basic residues" evidence="1">
    <location>
        <begin position="501"/>
        <end position="512"/>
    </location>
</feature>
<keyword evidence="2" id="KW-0812">Transmembrane</keyword>
<dbReference type="GeneID" id="85360473"/>
<evidence type="ECO:0000313" key="4">
    <source>
        <dbReference type="Proteomes" id="UP001175211"/>
    </source>
</evidence>
<keyword evidence="2" id="KW-1133">Transmembrane helix</keyword>
<gene>
    <name evidence="3" type="ORF">EV420DRAFT_1639124</name>
</gene>
<sequence length="512" mass="56251">MSAASNVSTTKQQTIEQLLKTMQALKLQNQVSSTSSSAASNSVSGPVAADSSIKKAKGLERLLTAAEIKDVQYQAKALVVTCNVWWDKFLPFGYPRVESAAELACYREELKELNKLDTTKRKLVLNWSSKKVDAERQISLLWIVKALYRVIPEKFHDMLESGYSGMENMMKAAAGGLRSTMMHHIRQSASTIFEDIPVPHTVFHPGYAQGSNELCLSLLGYDEVRQRYKQCPKVLYPVGEGDEASVSLFRSPAMVKVLSLILYGLSSLRAGKMIRSTNGTLWKIFAITPGTIACAAIILCYLLTSDGNFLEEGDKTGIPYSQDCDYYIRIIETTISLPSTQRTIDFFNQNLFTRRRTGAGLVISEAGKDSDSEEEEILRALHQPEADQETEVNTSLEDDRENNMSATLMPLLTLRAVRFADPPATGHNYVEIHSDDEPHPTNIFATSSDDEPITAITADALGHRSSLVGRNRGTEQGNASGMGSNASDNPLPAAVNAPKPNRGRGRGGKKFT</sequence>
<feature type="region of interest" description="Disordered" evidence="1">
    <location>
        <begin position="460"/>
        <end position="512"/>
    </location>
</feature>
<protein>
    <submittedName>
        <fullName evidence="3">Uncharacterized protein</fullName>
    </submittedName>
</protein>
<feature type="transmembrane region" description="Helical" evidence="2">
    <location>
        <begin position="282"/>
        <end position="304"/>
    </location>
</feature>
<keyword evidence="4" id="KW-1185">Reference proteome</keyword>
<proteinExistence type="predicted"/>
<dbReference type="EMBL" id="JAUEPS010000008">
    <property type="protein sequence ID" value="KAK0463039.1"/>
    <property type="molecule type" value="Genomic_DNA"/>
</dbReference>
<dbReference type="RefSeq" id="XP_060334505.1">
    <property type="nucleotide sequence ID" value="XM_060476925.1"/>
</dbReference>
<comment type="caution">
    <text evidence="3">The sequence shown here is derived from an EMBL/GenBank/DDBJ whole genome shotgun (WGS) entry which is preliminary data.</text>
</comment>
<feature type="compositionally biased region" description="Polar residues" evidence="1">
    <location>
        <begin position="474"/>
        <end position="488"/>
    </location>
</feature>
<evidence type="ECO:0000256" key="2">
    <source>
        <dbReference type="SAM" id="Phobius"/>
    </source>
</evidence>
<organism evidence="3 4">
    <name type="scientific">Armillaria tabescens</name>
    <name type="common">Ringless honey mushroom</name>
    <name type="synonym">Agaricus tabescens</name>
    <dbReference type="NCBI Taxonomy" id="1929756"/>
    <lineage>
        <taxon>Eukaryota</taxon>
        <taxon>Fungi</taxon>
        <taxon>Dikarya</taxon>
        <taxon>Basidiomycota</taxon>
        <taxon>Agaricomycotina</taxon>
        <taxon>Agaricomycetes</taxon>
        <taxon>Agaricomycetidae</taxon>
        <taxon>Agaricales</taxon>
        <taxon>Marasmiineae</taxon>
        <taxon>Physalacriaceae</taxon>
        <taxon>Desarmillaria</taxon>
    </lineage>
</organism>
<evidence type="ECO:0000256" key="1">
    <source>
        <dbReference type="SAM" id="MobiDB-lite"/>
    </source>
</evidence>
<accession>A0AA39NCJ2</accession>
<dbReference type="Pfam" id="PF20414">
    <property type="entry name" value="DUF6698"/>
    <property type="match status" value="1"/>
</dbReference>
<dbReference type="InterPro" id="IPR046521">
    <property type="entry name" value="DUF6698"/>
</dbReference>
<reference evidence="3" key="1">
    <citation type="submission" date="2023-06" db="EMBL/GenBank/DDBJ databases">
        <authorList>
            <consortium name="Lawrence Berkeley National Laboratory"/>
            <person name="Ahrendt S."/>
            <person name="Sahu N."/>
            <person name="Indic B."/>
            <person name="Wong-Bajracharya J."/>
            <person name="Merenyi Z."/>
            <person name="Ke H.-M."/>
            <person name="Monk M."/>
            <person name="Kocsube S."/>
            <person name="Drula E."/>
            <person name="Lipzen A."/>
            <person name="Balint B."/>
            <person name="Henrissat B."/>
            <person name="Andreopoulos B."/>
            <person name="Martin F.M."/>
            <person name="Harder C.B."/>
            <person name="Rigling D."/>
            <person name="Ford K.L."/>
            <person name="Foster G.D."/>
            <person name="Pangilinan J."/>
            <person name="Papanicolaou A."/>
            <person name="Barry K."/>
            <person name="LaButti K."/>
            <person name="Viragh M."/>
            <person name="Koriabine M."/>
            <person name="Yan M."/>
            <person name="Riley R."/>
            <person name="Champramary S."/>
            <person name="Plett K.L."/>
            <person name="Tsai I.J."/>
            <person name="Slot J."/>
            <person name="Sipos G."/>
            <person name="Plett J."/>
            <person name="Nagy L.G."/>
            <person name="Grigoriev I.V."/>
        </authorList>
    </citation>
    <scope>NUCLEOTIDE SEQUENCE</scope>
    <source>
        <strain evidence="3">CCBAS 213</strain>
    </source>
</reference>
<dbReference type="Proteomes" id="UP001175211">
    <property type="component" value="Unassembled WGS sequence"/>
</dbReference>
<evidence type="ECO:0000313" key="3">
    <source>
        <dbReference type="EMBL" id="KAK0463039.1"/>
    </source>
</evidence>
<name>A0AA39NCJ2_ARMTA</name>
<keyword evidence="2" id="KW-0472">Membrane</keyword>
<dbReference type="AlphaFoldDB" id="A0AA39NCJ2"/>